<feature type="compositionally biased region" description="Polar residues" evidence="1">
    <location>
        <begin position="107"/>
        <end position="127"/>
    </location>
</feature>
<feature type="compositionally biased region" description="Low complexity" evidence="1">
    <location>
        <begin position="129"/>
        <end position="138"/>
    </location>
</feature>
<gene>
    <name evidence="2" type="ORF">WJ33_04255</name>
</gene>
<dbReference type="EMBL" id="LOXM01000245">
    <property type="protein sequence ID" value="KVG57277.1"/>
    <property type="molecule type" value="Genomic_DNA"/>
</dbReference>
<protein>
    <submittedName>
        <fullName evidence="2">Uncharacterized protein</fullName>
    </submittedName>
</protein>
<dbReference type="AlphaFoldDB" id="A0A103QX95"/>
<comment type="caution">
    <text evidence="2">The sequence shown here is derived from an EMBL/GenBank/DDBJ whole genome shotgun (WGS) entry which is preliminary data.</text>
</comment>
<accession>A0A103QX95</accession>
<evidence type="ECO:0000313" key="2">
    <source>
        <dbReference type="EMBL" id="KVG57277.1"/>
    </source>
</evidence>
<sequence>MYASQSSPRSNDRAMPRSTIAHLQEALELAAVRALGRALAGVAVQVRTHGREVVLCGDVRERGRAVRALRAGQRMWHGEPRERDKLAAHATGTRCTKRHQVPLRSLQRATSAPSMVRSSPASRSATSGRPRVPSPASRPRTRRPPA</sequence>
<dbReference type="Proteomes" id="UP000064029">
    <property type="component" value="Unassembled WGS sequence"/>
</dbReference>
<name>A0A103QX95_9BURK</name>
<proteinExistence type="predicted"/>
<evidence type="ECO:0000256" key="1">
    <source>
        <dbReference type="SAM" id="MobiDB-lite"/>
    </source>
</evidence>
<feature type="region of interest" description="Disordered" evidence="1">
    <location>
        <begin position="76"/>
        <end position="146"/>
    </location>
</feature>
<evidence type="ECO:0000313" key="3">
    <source>
        <dbReference type="Proteomes" id="UP000064029"/>
    </source>
</evidence>
<reference evidence="2 3" key="1">
    <citation type="submission" date="2015-11" db="EMBL/GenBank/DDBJ databases">
        <title>Expanding the genomic diversity of Burkholderia species for the development of highly accurate diagnostics.</title>
        <authorList>
            <person name="Sahl J."/>
            <person name="Keim P."/>
            <person name="Wagner D."/>
        </authorList>
    </citation>
    <scope>NUCLEOTIDE SEQUENCE [LARGE SCALE GENOMIC DNA]</scope>
    <source>
        <strain evidence="2 3">MSMB2036</strain>
    </source>
</reference>
<feature type="compositionally biased region" description="Basic and acidic residues" evidence="1">
    <location>
        <begin position="76"/>
        <end position="87"/>
    </location>
</feature>
<organism evidence="2 3">
    <name type="scientific">Burkholderia ubonensis</name>
    <dbReference type="NCBI Taxonomy" id="101571"/>
    <lineage>
        <taxon>Bacteria</taxon>
        <taxon>Pseudomonadati</taxon>
        <taxon>Pseudomonadota</taxon>
        <taxon>Betaproteobacteria</taxon>
        <taxon>Burkholderiales</taxon>
        <taxon>Burkholderiaceae</taxon>
        <taxon>Burkholderia</taxon>
        <taxon>Burkholderia cepacia complex</taxon>
    </lineage>
</organism>